<dbReference type="Proteomes" id="UP000586305">
    <property type="component" value="Unassembled WGS sequence"/>
</dbReference>
<dbReference type="AlphaFoldDB" id="A0A849VD27"/>
<name>A0A849VD27_9GAMM</name>
<dbReference type="RefSeq" id="WP_171625797.1">
    <property type="nucleotide sequence ID" value="NZ_JABBPG010000003.1"/>
</dbReference>
<evidence type="ECO:0000256" key="1">
    <source>
        <dbReference type="SAM" id="Coils"/>
    </source>
</evidence>
<protein>
    <submittedName>
        <fullName evidence="2">Uncharacterized protein</fullName>
    </submittedName>
</protein>
<feature type="coiled-coil region" evidence="1">
    <location>
        <begin position="75"/>
        <end position="134"/>
    </location>
</feature>
<comment type="caution">
    <text evidence="2">The sequence shown here is derived from an EMBL/GenBank/DDBJ whole genome shotgun (WGS) entry which is preliminary data.</text>
</comment>
<organism evidence="2 3">
    <name type="scientific">Pseudoalteromonas caenipelagi</name>
    <dbReference type="NCBI Taxonomy" id="2726988"/>
    <lineage>
        <taxon>Bacteria</taxon>
        <taxon>Pseudomonadati</taxon>
        <taxon>Pseudomonadota</taxon>
        <taxon>Gammaproteobacteria</taxon>
        <taxon>Alteromonadales</taxon>
        <taxon>Pseudoalteromonadaceae</taxon>
        <taxon>Pseudoalteromonas</taxon>
    </lineage>
</organism>
<gene>
    <name evidence="2" type="ORF">HG263_09235</name>
</gene>
<evidence type="ECO:0000313" key="3">
    <source>
        <dbReference type="Proteomes" id="UP000586305"/>
    </source>
</evidence>
<accession>A0A849VD27</accession>
<keyword evidence="1" id="KW-0175">Coiled coil</keyword>
<proteinExistence type="predicted"/>
<evidence type="ECO:0000313" key="2">
    <source>
        <dbReference type="EMBL" id="NOU50718.1"/>
    </source>
</evidence>
<reference evidence="2 3" key="1">
    <citation type="submission" date="2020-04" db="EMBL/GenBank/DDBJ databases">
        <title>Pseudoalteromonas caenipelagi sp. nov., isolated from a tidal flat.</title>
        <authorList>
            <person name="Park S."/>
            <person name="Yoon J.-H."/>
        </authorList>
    </citation>
    <scope>NUCLEOTIDE SEQUENCE [LARGE SCALE GENOMIC DNA]</scope>
    <source>
        <strain evidence="2 3">JBTF-M23</strain>
    </source>
</reference>
<dbReference type="EMBL" id="JABBPG010000003">
    <property type="protein sequence ID" value="NOU50718.1"/>
    <property type="molecule type" value="Genomic_DNA"/>
</dbReference>
<keyword evidence="3" id="KW-1185">Reference proteome</keyword>
<sequence length="138" mass="15892">MLLFNGIYEPVKRNISVTNSPEGPGINTEQQFAKEMANAQLSSVSKQLQKKDVSIYSRNQSFLEKVQEAALLQRMGVNKEKLEELKEQLAVLEKQFADGNISQKDYQEQRAIIEEEIAKEYEQAQKRREEQERAQGNT</sequence>